<dbReference type="Gene3D" id="1.10.510.10">
    <property type="entry name" value="Transferase(Phosphotransferase) domain 1"/>
    <property type="match status" value="1"/>
</dbReference>
<dbReference type="AlphaFoldDB" id="A0A841JVU7"/>
<evidence type="ECO:0000256" key="7">
    <source>
        <dbReference type="SAM" id="Phobius"/>
    </source>
</evidence>
<dbReference type="InterPro" id="IPR000719">
    <property type="entry name" value="Prot_kinase_dom"/>
</dbReference>
<dbReference type="Proteomes" id="UP000538666">
    <property type="component" value="Unassembled WGS sequence"/>
</dbReference>
<dbReference type="InterPro" id="IPR050660">
    <property type="entry name" value="NEK_Ser/Thr_kinase"/>
</dbReference>
<keyword evidence="6" id="KW-0175">Coiled coil</keyword>
<organism evidence="9 10">
    <name type="scientific">Silvibacterium bohemicum</name>
    <dbReference type="NCBI Taxonomy" id="1577686"/>
    <lineage>
        <taxon>Bacteria</taxon>
        <taxon>Pseudomonadati</taxon>
        <taxon>Acidobacteriota</taxon>
        <taxon>Terriglobia</taxon>
        <taxon>Terriglobales</taxon>
        <taxon>Acidobacteriaceae</taxon>
        <taxon>Silvibacterium</taxon>
    </lineage>
</organism>
<protein>
    <recommendedName>
        <fullName evidence="1">non-specific serine/threonine protein kinase</fullName>
        <ecNumber evidence="1">2.7.11.1</ecNumber>
    </recommendedName>
</protein>
<dbReference type="Pfam" id="PF00069">
    <property type="entry name" value="Pkinase"/>
    <property type="match status" value="1"/>
</dbReference>
<dbReference type="EMBL" id="JACHEK010000001">
    <property type="protein sequence ID" value="MBB6142568.1"/>
    <property type="molecule type" value="Genomic_DNA"/>
</dbReference>
<reference evidence="9 10" key="1">
    <citation type="submission" date="2020-08" db="EMBL/GenBank/DDBJ databases">
        <title>Genomic Encyclopedia of Type Strains, Phase IV (KMG-IV): sequencing the most valuable type-strain genomes for metagenomic binning, comparative biology and taxonomic classification.</title>
        <authorList>
            <person name="Goeker M."/>
        </authorList>
    </citation>
    <scope>NUCLEOTIDE SEQUENCE [LARGE SCALE GENOMIC DNA]</scope>
    <source>
        <strain evidence="9 10">DSM 103733</strain>
    </source>
</reference>
<dbReference type="SUPFAM" id="SSF56112">
    <property type="entry name" value="Protein kinase-like (PK-like)"/>
    <property type="match status" value="1"/>
</dbReference>
<dbReference type="InterPro" id="IPR011990">
    <property type="entry name" value="TPR-like_helical_dom_sf"/>
</dbReference>
<keyword evidence="4 9" id="KW-0418">Kinase</keyword>
<dbReference type="GO" id="GO:0005524">
    <property type="term" value="F:ATP binding"/>
    <property type="evidence" value="ECO:0007669"/>
    <property type="project" value="UniProtKB-KW"/>
</dbReference>
<evidence type="ECO:0000256" key="4">
    <source>
        <dbReference type="ARBA" id="ARBA00022777"/>
    </source>
</evidence>
<evidence type="ECO:0000256" key="5">
    <source>
        <dbReference type="ARBA" id="ARBA00022840"/>
    </source>
</evidence>
<evidence type="ECO:0000313" key="10">
    <source>
        <dbReference type="Proteomes" id="UP000538666"/>
    </source>
</evidence>
<dbReference type="Pfam" id="PF13181">
    <property type="entry name" value="TPR_8"/>
    <property type="match status" value="1"/>
</dbReference>
<keyword evidence="10" id="KW-1185">Reference proteome</keyword>
<dbReference type="PANTHER" id="PTHR43671">
    <property type="entry name" value="SERINE/THREONINE-PROTEIN KINASE NEK"/>
    <property type="match status" value="1"/>
</dbReference>
<dbReference type="EC" id="2.7.11.1" evidence="1"/>
<feature type="coiled-coil region" evidence="6">
    <location>
        <begin position="228"/>
        <end position="255"/>
    </location>
</feature>
<keyword evidence="7" id="KW-0812">Transmembrane</keyword>
<keyword evidence="7" id="KW-1133">Transmembrane helix</keyword>
<keyword evidence="5" id="KW-0067">ATP-binding</keyword>
<keyword evidence="7" id="KW-0472">Membrane</keyword>
<comment type="caution">
    <text evidence="9">The sequence shown here is derived from an EMBL/GenBank/DDBJ whole genome shotgun (WGS) entry which is preliminary data.</text>
</comment>
<evidence type="ECO:0000256" key="6">
    <source>
        <dbReference type="SAM" id="Coils"/>
    </source>
</evidence>
<sequence length="799" mass="88499">MQPDGRVTIVDFGIARLVDQTHQLTKTDALLGTFHYIAPERLKGEASDGRADVWSVGIILYEVLTGELPFKGKDISSLYRVIYEPYVPLQDHIPDIPEGISKVLDRALAKEVEDRYATTEEMAFDLQVVADTLKHDRVATLLESARRLAAERQFASARTILLQAQRIDPGNTDAKLLIVEVQEQLSQLQRGEQLRQIVEQAQNALGDRRWDDAITFFQQAQKLDTENVLQLESRLQDVQEQKKQQQAVIALWEQASAARSLGDLEHAQECLGQALEIDGRNTDLRNAHAVLLREIKRKRESEQVEALLRSARESYSNQEYAAALSQLRQAAEIDPANAEVQQLMLAAGTQQRRERREQLLEKIATEIRESLDREDFEQAENRVARALEALPGDSLILQLKIEMESRKQESASQKVVRETMLQVHDLLAENPARALEIIEQGLALAPDSETLQQSKAHLQAHLRQLKSTAAREDVLAKAHSALAEQRFTEARSLLESAIAEHGTNENFDQLLKTAQAGQQSEERKHEQQRQSAEKLAALEQAVASFDKCLADDDLKRCMRSLEELAKRSGEDEEVKQALAVCSSRRKHKASAILRSAAQAAQSALTRGAPQEGTTALRRAEFARPFADGGDASEFDLAKQQCLDASRSNRTTRRKTSPAKRILKIVGVAAFTILLLVLAVVAILRSRSKSAPEAAGVPSVASLGANTPLIVQTDMEINASPWANVLGVQNDKGDEIALPSANEVTPLRIENVQTGHYKVTLAGADGKQTIVDCDISAENHLCMADLTPVDMQQILKGGQQ</sequence>
<dbReference type="SUPFAM" id="SSF48452">
    <property type="entry name" value="TPR-like"/>
    <property type="match status" value="1"/>
</dbReference>
<dbReference type="Gene3D" id="1.25.40.10">
    <property type="entry name" value="Tetratricopeptide repeat domain"/>
    <property type="match status" value="1"/>
</dbReference>
<dbReference type="InterPro" id="IPR019734">
    <property type="entry name" value="TPR_rpt"/>
</dbReference>
<proteinExistence type="predicted"/>
<feature type="domain" description="Protein kinase" evidence="8">
    <location>
        <begin position="1"/>
        <end position="138"/>
    </location>
</feature>
<evidence type="ECO:0000313" key="9">
    <source>
        <dbReference type="EMBL" id="MBB6142568.1"/>
    </source>
</evidence>
<keyword evidence="3" id="KW-0547">Nucleotide-binding</keyword>
<evidence type="ECO:0000259" key="8">
    <source>
        <dbReference type="PROSITE" id="PS50011"/>
    </source>
</evidence>
<keyword evidence="2 9" id="KW-0808">Transferase</keyword>
<evidence type="ECO:0000256" key="2">
    <source>
        <dbReference type="ARBA" id="ARBA00022679"/>
    </source>
</evidence>
<name>A0A841JVU7_9BACT</name>
<dbReference type="PROSITE" id="PS50011">
    <property type="entry name" value="PROTEIN_KINASE_DOM"/>
    <property type="match status" value="1"/>
</dbReference>
<accession>A0A841JVU7</accession>
<evidence type="ECO:0000256" key="3">
    <source>
        <dbReference type="ARBA" id="ARBA00022741"/>
    </source>
</evidence>
<dbReference type="SMART" id="SM00028">
    <property type="entry name" value="TPR"/>
    <property type="match status" value="3"/>
</dbReference>
<dbReference type="InterPro" id="IPR011009">
    <property type="entry name" value="Kinase-like_dom_sf"/>
</dbReference>
<dbReference type="GO" id="GO:0004674">
    <property type="term" value="F:protein serine/threonine kinase activity"/>
    <property type="evidence" value="ECO:0007669"/>
    <property type="project" value="UniProtKB-EC"/>
</dbReference>
<feature type="transmembrane region" description="Helical" evidence="7">
    <location>
        <begin position="661"/>
        <end position="683"/>
    </location>
</feature>
<dbReference type="PANTHER" id="PTHR43671:SF13">
    <property type="entry name" value="SERINE_THREONINE-PROTEIN KINASE NEK2"/>
    <property type="match status" value="1"/>
</dbReference>
<evidence type="ECO:0000256" key="1">
    <source>
        <dbReference type="ARBA" id="ARBA00012513"/>
    </source>
</evidence>
<gene>
    <name evidence="9" type="ORF">HNQ77_000506</name>
</gene>